<name>A0A978UP88_ZIZJJ</name>
<keyword evidence="2" id="KW-0560">Oxidoreductase</keyword>
<dbReference type="EMBL" id="JAEACU010000010">
    <property type="protein sequence ID" value="KAH7516640.1"/>
    <property type="molecule type" value="Genomic_DNA"/>
</dbReference>
<dbReference type="Gene3D" id="3.90.25.10">
    <property type="entry name" value="UDP-galactose 4-epimerase, domain 1"/>
    <property type="match status" value="2"/>
</dbReference>
<evidence type="ECO:0000313" key="5">
    <source>
        <dbReference type="Proteomes" id="UP000813462"/>
    </source>
</evidence>
<dbReference type="PANTHER" id="PTHR43349:SF43">
    <property type="entry name" value="ISOEUGENOL SYNTHASE 1-LIKE"/>
    <property type="match status" value="1"/>
</dbReference>
<dbReference type="PANTHER" id="PTHR43349">
    <property type="entry name" value="PINORESINOL REDUCTASE-RELATED"/>
    <property type="match status" value="1"/>
</dbReference>
<comment type="caution">
    <text evidence="4">The sequence shown here is derived from an EMBL/GenBank/DDBJ whole genome shotgun (WGS) entry which is preliminary data.</text>
</comment>
<feature type="domain" description="NmrA-like" evidence="3">
    <location>
        <begin position="4"/>
        <end position="267"/>
    </location>
</feature>
<dbReference type="Gene3D" id="3.40.50.720">
    <property type="entry name" value="NAD(P)-binding Rossmann-like Domain"/>
    <property type="match status" value="1"/>
</dbReference>
<reference evidence="4" key="1">
    <citation type="journal article" date="2021" name="Front. Plant Sci.">
        <title>Chromosome-Scale Genome Assembly for Chinese Sour Jujube and Insights Into Its Genome Evolution and Domestication Signature.</title>
        <authorList>
            <person name="Shen L.-Y."/>
            <person name="Luo H."/>
            <person name="Wang X.-L."/>
            <person name="Wang X.-M."/>
            <person name="Qiu X.-J."/>
            <person name="Liu H."/>
            <person name="Zhou S.-S."/>
            <person name="Jia K.-H."/>
            <person name="Nie S."/>
            <person name="Bao Y.-T."/>
            <person name="Zhang R.-G."/>
            <person name="Yun Q.-Z."/>
            <person name="Chai Y.-H."/>
            <person name="Lu J.-Y."/>
            <person name="Li Y."/>
            <person name="Zhao S.-W."/>
            <person name="Mao J.-F."/>
            <person name="Jia S.-G."/>
            <person name="Mao Y.-M."/>
        </authorList>
    </citation>
    <scope>NUCLEOTIDE SEQUENCE</scope>
    <source>
        <strain evidence="4">AT0</strain>
        <tissue evidence="4">Leaf</tissue>
    </source>
</reference>
<evidence type="ECO:0000256" key="1">
    <source>
        <dbReference type="ARBA" id="ARBA00022857"/>
    </source>
</evidence>
<evidence type="ECO:0000259" key="3">
    <source>
        <dbReference type="Pfam" id="PF05368"/>
    </source>
</evidence>
<proteinExistence type="predicted"/>
<dbReference type="GO" id="GO:0016491">
    <property type="term" value="F:oxidoreductase activity"/>
    <property type="evidence" value="ECO:0007669"/>
    <property type="project" value="UniProtKB-KW"/>
</dbReference>
<dbReference type="SUPFAM" id="SSF51735">
    <property type="entry name" value="NAD(P)-binding Rossmann-fold domains"/>
    <property type="match status" value="1"/>
</dbReference>
<evidence type="ECO:0000256" key="2">
    <source>
        <dbReference type="ARBA" id="ARBA00023002"/>
    </source>
</evidence>
<dbReference type="Pfam" id="PF05368">
    <property type="entry name" value="NmrA"/>
    <property type="match status" value="1"/>
</dbReference>
<accession>A0A978UP88</accession>
<organism evidence="4 5">
    <name type="scientific">Ziziphus jujuba var. spinosa</name>
    <dbReference type="NCBI Taxonomy" id="714518"/>
    <lineage>
        <taxon>Eukaryota</taxon>
        <taxon>Viridiplantae</taxon>
        <taxon>Streptophyta</taxon>
        <taxon>Embryophyta</taxon>
        <taxon>Tracheophyta</taxon>
        <taxon>Spermatophyta</taxon>
        <taxon>Magnoliopsida</taxon>
        <taxon>eudicotyledons</taxon>
        <taxon>Gunneridae</taxon>
        <taxon>Pentapetalae</taxon>
        <taxon>rosids</taxon>
        <taxon>fabids</taxon>
        <taxon>Rosales</taxon>
        <taxon>Rhamnaceae</taxon>
        <taxon>Paliureae</taxon>
        <taxon>Ziziphus</taxon>
    </lineage>
</organism>
<protein>
    <recommendedName>
        <fullName evidence="3">NmrA-like domain-containing protein</fullName>
    </recommendedName>
</protein>
<dbReference type="CDD" id="cd05259">
    <property type="entry name" value="PCBER_SDR_a"/>
    <property type="match status" value="1"/>
</dbReference>
<dbReference type="AlphaFoldDB" id="A0A978UP88"/>
<keyword evidence="1" id="KW-0521">NADP</keyword>
<dbReference type="Proteomes" id="UP000813462">
    <property type="component" value="Unassembled WGS sequence"/>
</dbReference>
<dbReference type="InterPro" id="IPR050608">
    <property type="entry name" value="NmrA-type/Isoflavone_red_sf"/>
</dbReference>
<gene>
    <name evidence="4" type="ORF">FEM48_Zijuj10G0156400</name>
</gene>
<sequence>MASEKSKILIFGATGYLGKYMVKASVSAGHPTFVYVRPIKPNTDPSKLQLHKQFGSMGVTIFQGELDEHEKLVDVLRQVDVVISTVAVPQHLEQFKIIKAMEEAGNIKRFVPSEFGNEVDRVSGLPPFEALLENKRKVRRATEAAGIPFTYVAANTFAAYFVDYLLHPDEKIQEVIVYGSGEAKSTYQPYAVLNYEEDVAAYTVRAATDEKVANRVIVYRPPRNIVSQLDLISAWEKKTGLTLKRTHVPEEEVIKLSERGASSMEESVVAAMGVDEGVVVLLLPSMAVRRVRDGVGVASEEVAKRDYWAIDGSNSENTLDFSTRSCNSQLKPSASRSLNLVNNLTVPSLAFPENHDAVPFPDNIPVAILHNVFIKGDQTSFELTADDLEASRLYPDYKYTSIDEFLDICLVAPPKPKLAVFA</sequence>
<dbReference type="InterPro" id="IPR045312">
    <property type="entry name" value="PCBER-like"/>
</dbReference>
<dbReference type="GO" id="GO:0009807">
    <property type="term" value="P:lignan biosynthetic process"/>
    <property type="evidence" value="ECO:0007669"/>
    <property type="project" value="UniProtKB-ARBA"/>
</dbReference>
<evidence type="ECO:0000313" key="4">
    <source>
        <dbReference type="EMBL" id="KAH7516640.1"/>
    </source>
</evidence>
<dbReference type="InterPro" id="IPR036291">
    <property type="entry name" value="NAD(P)-bd_dom_sf"/>
</dbReference>
<dbReference type="InterPro" id="IPR008030">
    <property type="entry name" value="NmrA-like"/>
</dbReference>